<organism evidence="1">
    <name type="scientific">bioreactor metagenome</name>
    <dbReference type="NCBI Taxonomy" id="1076179"/>
    <lineage>
        <taxon>unclassified sequences</taxon>
        <taxon>metagenomes</taxon>
        <taxon>ecological metagenomes</taxon>
    </lineage>
</organism>
<accession>A0A645CXW3</accession>
<sequence>MLRLHNLFNISNWRMIYYLLESFDLDYAHGYLADALNNDGNILRYLDNSVNVWSGGDTRYEFNQEYKKHLTEERILQAIKSQKESGELFLMSEKTQNICGAFYLNALGKQDYKCNLSQADVDKLLATWKSENEKS</sequence>
<name>A0A645CXW3_9ZZZZ</name>
<comment type="caution">
    <text evidence="1">The sequence shown here is derived from an EMBL/GenBank/DDBJ whole genome shotgun (WGS) entry which is preliminary data.</text>
</comment>
<dbReference type="AlphaFoldDB" id="A0A645CXW3"/>
<dbReference type="EMBL" id="VSSQ01031037">
    <property type="protein sequence ID" value="MPM81784.1"/>
    <property type="molecule type" value="Genomic_DNA"/>
</dbReference>
<protein>
    <submittedName>
        <fullName evidence="1">Uncharacterized protein</fullName>
    </submittedName>
</protein>
<gene>
    <name evidence="1" type="ORF">SDC9_128841</name>
</gene>
<reference evidence="1" key="1">
    <citation type="submission" date="2019-08" db="EMBL/GenBank/DDBJ databases">
        <authorList>
            <person name="Kucharzyk K."/>
            <person name="Murdoch R.W."/>
            <person name="Higgins S."/>
            <person name="Loffler F."/>
        </authorList>
    </citation>
    <scope>NUCLEOTIDE SEQUENCE</scope>
</reference>
<proteinExistence type="predicted"/>
<evidence type="ECO:0000313" key="1">
    <source>
        <dbReference type="EMBL" id="MPM81784.1"/>
    </source>
</evidence>